<dbReference type="GO" id="GO:0140359">
    <property type="term" value="F:ABC-type transporter activity"/>
    <property type="evidence" value="ECO:0007669"/>
    <property type="project" value="InterPro"/>
</dbReference>
<dbReference type="GeneID" id="14903880"/>
<dbReference type="EMBL" id="GL984319">
    <property type="protein sequence ID" value="EGR27806.1"/>
    <property type="molecule type" value="Genomic_DNA"/>
</dbReference>
<evidence type="ECO:0000256" key="3">
    <source>
        <dbReference type="ARBA" id="ARBA00022448"/>
    </source>
</evidence>
<evidence type="ECO:0000313" key="12">
    <source>
        <dbReference type="EMBL" id="EGR27806.1"/>
    </source>
</evidence>
<dbReference type="eggNOG" id="KOG0059">
    <property type="taxonomic scope" value="Eukaryota"/>
</dbReference>
<keyword evidence="4 10" id="KW-0812">Transmembrane</keyword>
<feature type="domain" description="ABC transporter" evidence="11">
    <location>
        <begin position="405"/>
        <end position="637"/>
    </location>
</feature>
<evidence type="ECO:0000256" key="10">
    <source>
        <dbReference type="SAM" id="Phobius"/>
    </source>
</evidence>
<dbReference type="InterPro" id="IPR026082">
    <property type="entry name" value="ABCA"/>
</dbReference>
<comment type="subcellular location">
    <subcellularLocation>
        <location evidence="1">Membrane</location>
        <topology evidence="1">Multi-pass membrane protein</topology>
    </subcellularLocation>
</comment>
<dbReference type="GO" id="GO:0016020">
    <property type="term" value="C:membrane"/>
    <property type="evidence" value="ECO:0007669"/>
    <property type="project" value="UniProtKB-SubCell"/>
</dbReference>
<dbReference type="PROSITE" id="PS00211">
    <property type="entry name" value="ABC_TRANSPORTER_1"/>
    <property type="match status" value="1"/>
</dbReference>
<dbReference type="InterPro" id="IPR013525">
    <property type="entry name" value="ABC2_TM"/>
</dbReference>
<feature type="transmembrane region" description="Helical" evidence="10">
    <location>
        <begin position="321"/>
        <end position="341"/>
    </location>
</feature>
<evidence type="ECO:0000256" key="5">
    <source>
        <dbReference type="ARBA" id="ARBA00022737"/>
    </source>
</evidence>
<feature type="transmembrane region" description="Helical" evidence="10">
    <location>
        <begin position="125"/>
        <end position="149"/>
    </location>
</feature>
<feature type="transmembrane region" description="Helical" evidence="10">
    <location>
        <begin position="206"/>
        <end position="229"/>
    </location>
</feature>
<dbReference type="GO" id="GO:0016887">
    <property type="term" value="F:ATP hydrolysis activity"/>
    <property type="evidence" value="ECO:0007669"/>
    <property type="project" value="InterPro"/>
</dbReference>
<dbReference type="InterPro" id="IPR003593">
    <property type="entry name" value="AAA+_ATPase"/>
</dbReference>
<keyword evidence="5" id="KW-0677">Repeat</keyword>
<dbReference type="Pfam" id="PF12698">
    <property type="entry name" value="ABC2_membrane_3"/>
    <property type="match status" value="1"/>
</dbReference>
<evidence type="ECO:0000256" key="7">
    <source>
        <dbReference type="ARBA" id="ARBA00022840"/>
    </source>
</evidence>
<feature type="transmembrane region" description="Helical" evidence="10">
    <location>
        <begin position="273"/>
        <end position="290"/>
    </location>
</feature>
<dbReference type="FunFam" id="3.40.50.300:FF:000335">
    <property type="entry name" value="ATP binding cassette subfamily A member 5"/>
    <property type="match status" value="1"/>
</dbReference>
<dbReference type="CDD" id="cd03263">
    <property type="entry name" value="ABC_subfamily_A"/>
    <property type="match status" value="1"/>
</dbReference>
<dbReference type="Pfam" id="PF00005">
    <property type="entry name" value="ABC_tran"/>
    <property type="match status" value="1"/>
</dbReference>
<dbReference type="PANTHER" id="PTHR19229:SF36">
    <property type="entry name" value="ATP-BINDING CASSETTE SUB-FAMILY A MEMBER 2"/>
    <property type="match status" value="1"/>
</dbReference>
<keyword evidence="13" id="KW-1185">Reference proteome</keyword>
<keyword evidence="7" id="KW-0067">ATP-binding</keyword>
<dbReference type="OrthoDB" id="8061355at2759"/>
<reference evidence="12 13" key="1">
    <citation type="submission" date="2011-07" db="EMBL/GenBank/DDBJ databases">
        <authorList>
            <person name="Coyne R."/>
            <person name="Brami D."/>
            <person name="Johnson J."/>
            <person name="Hostetler J."/>
            <person name="Hannick L."/>
            <person name="Clark T."/>
            <person name="Cassidy-Hanley D."/>
            <person name="Inman J."/>
        </authorList>
    </citation>
    <scope>NUCLEOTIDE SEQUENCE [LARGE SCALE GENOMIC DNA]</scope>
    <source>
        <strain evidence="12 13">G5</strain>
    </source>
</reference>
<organism evidence="12 13">
    <name type="scientific">Ichthyophthirius multifiliis</name>
    <name type="common">White spot disease agent</name>
    <name type="synonym">Ich</name>
    <dbReference type="NCBI Taxonomy" id="5932"/>
    <lineage>
        <taxon>Eukaryota</taxon>
        <taxon>Sar</taxon>
        <taxon>Alveolata</taxon>
        <taxon>Ciliophora</taxon>
        <taxon>Intramacronucleata</taxon>
        <taxon>Oligohymenophorea</taxon>
        <taxon>Hymenostomatida</taxon>
        <taxon>Ophryoglenina</taxon>
        <taxon>Ichthyophthirius</taxon>
    </lineage>
</organism>
<dbReference type="RefSeq" id="XP_004027151.1">
    <property type="nucleotide sequence ID" value="XM_004027102.1"/>
</dbReference>
<dbReference type="InterPro" id="IPR027417">
    <property type="entry name" value="P-loop_NTPase"/>
</dbReference>
<evidence type="ECO:0000256" key="8">
    <source>
        <dbReference type="ARBA" id="ARBA00022989"/>
    </source>
</evidence>
<dbReference type="InParanoid" id="G0R409"/>
<dbReference type="SMART" id="SM00382">
    <property type="entry name" value="AAA"/>
    <property type="match status" value="1"/>
</dbReference>
<accession>G0R409</accession>
<evidence type="ECO:0000259" key="11">
    <source>
        <dbReference type="PROSITE" id="PS50893"/>
    </source>
</evidence>
<dbReference type="OMA" id="TANKWLY"/>
<feature type="transmembrane region" description="Helical" evidence="10">
    <location>
        <begin position="169"/>
        <end position="194"/>
    </location>
</feature>
<dbReference type="PROSITE" id="PS50893">
    <property type="entry name" value="ABC_TRANSPORTER_2"/>
    <property type="match status" value="1"/>
</dbReference>
<dbReference type="AlphaFoldDB" id="G0R409"/>
<dbReference type="FunCoup" id="G0R409">
    <property type="interactions" value="32"/>
</dbReference>
<dbReference type="Proteomes" id="UP000008983">
    <property type="component" value="Unassembled WGS sequence"/>
</dbReference>
<feature type="transmembrane region" description="Helical" evidence="10">
    <location>
        <begin position="92"/>
        <end position="113"/>
    </location>
</feature>
<comment type="similarity">
    <text evidence="2">Belongs to the ABC transporter superfamily. ABCA family.</text>
</comment>
<dbReference type="GO" id="GO:0005524">
    <property type="term" value="F:ATP binding"/>
    <property type="evidence" value="ECO:0007669"/>
    <property type="project" value="UniProtKB-KW"/>
</dbReference>
<dbReference type="Gene3D" id="3.40.50.300">
    <property type="entry name" value="P-loop containing nucleotide triphosphate hydrolases"/>
    <property type="match status" value="1"/>
</dbReference>
<proteinExistence type="inferred from homology"/>
<gene>
    <name evidence="12" type="ORF">IMG5_188760</name>
</gene>
<feature type="transmembrane region" description="Helical" evidence="10">
    <location>
        <begin position="241"/>
        <end position="261"/>
    </location>
</feature>
<keyword evidence="8 10" id="KW-1133">Transmembrane helix</keyword>
<evidence type="ECO:0000256" key="6">
    <source>
        <dbReference type="ARBA" id="ARBA00022741"/>
    </source>
</evidence>
<dbReference type="InterPro" id="IPR003439">
    <property type="entry name" value="ABC_transporter-like_ATP-bd"/>
</dbReference>
<evidence type="ECO:0000256" key="4">
    <source>
        <dbReference type="ARBA" id="ARBA00022692"/>
    </source>
</evidence>
<evidence type="ECO:0000256" key="2">
    <source>
        <dbReference type="ARBA" id="ARBA00008869"/>
    </source>
</evidence>
<evidence type="ECO:0000256" key="1">
    <source>
        <dbReference type="ARBA" id="ARBA00004141"/>
    </source>
</evidence>
<keyword evidence="3" id="KW-0813">Transport</keyword>
<keyword evidence="6" id="KW-0547">Nucleotide-binding</keyword>
<dbReference type="STRING" id="857967.G0R409"/>
<keyword evidence="9 10" id="KW-0472">Membrane</keyword>
<dbReference type="GO" id="GO:0005319">
    <property type="term" value="F:lipid transporter activity"/>
    <property type="evidence" value="ECO:0007669"/>
    <property type="project" value="TreeGrafter"/>
</dbReference>
<evidence type="ECO:0000256" key="9">
    <source>
        <dbReference type="ARBA" id="ARBA00023136"/>
    </source>
</evidence>
<sequence>MHLQILEWTKKNSYKEIKFLFIQFLKIFFYKYNFLIKLKSQGNIVINDEFNNFKKIHVPQCLNRPPKYQFISQFIAIFMRRFYYTVRNLTNWISFTLGFVLLIAATIVVKLIPVPIGINQDSFQIGFTSFFLVLSYSFNSSIFITLPVLEREFNLKYALNVMGCRVLPYWFGTLLFDVFIFLLTLFIFFIACLIQNCNYILNHFGIIFFILSTFCISYITCAYFFGFLFQKSNNALKFYPLFSYFIIYSLPWILVGLIYLLYNNDYLSDDTYVGLNGFCQVICLIFSPLFNLNMSFNSISGDFKMSEKDKKYFHLTIQSTYAYIGFNILTAFMYFALTFIFEQKKYGLKNTLQDESIYFILRQLNQIFILKKGQKQQLINTFEDVQDSLVKEEVYKVNDSSEEKIRVNGLIKQYDSGLVAVKNIQFCVKPGEIFGLLGPNGAGKSTTFSILTSLIPKTYGSIQIKGIEVDKGIMQIYQDVGICPQFDCLWESLTPPEHLYLFGRMKGLTGNDLNESVQYFLDTMQLTDFIKKKAGQLSGGNKRKLCVANALIGGPDIQFFDEPSTGVDPIARRFLWNTLNMGIKLRNSAICMTTHTMEEAESLCNKIGILINGQFYTIGTPQQLRSKYGQGYTITFNIEKQNNEKVKKILEDVFIKVVQVHDKREDYTAFQIDDNVFSFFKAFNVCEEVIKKQGLIKDFSINQSSLESVFFYFSKQQKQKDDEHNSQLNVFNKVSQNAIQDEEQNQIIRQ</sequence>
<dbReference type="PANTHER" id="PTHR19229">
    <property type="entry name" value="ATP-BINDING CASSETTE TRANSPORTER SUBFAMILY A ABCA"/>
    <property type="match status" value="1"/>
</dbReference>
<protein>
    <recommendedName>
        <fullName evidence="11">ABC transporter domain-containing protein</fullName>
    </recommendedName>
</protein>
<dbReference type="InterPro" id="IPR017871">
    <property type="entry name" value="ABC_transporter-like_CS"/>
</dbReference>
<name>G0R409_ICHMU</name>
<dbReference type="SUPFAM" id="SSF52540">
    <property type="entry name" value="P-loop containing nucleoside triphosphate hydrolases"/>
    <property type="match status" value="1"/>
</dbReference>
<evidence type="ECO:0000313" key="13">
    <source>
        <dbReference type="Proteomes" id="UP000008983"/>
    </source>
</evidence>